<dbReference type="Proteomes" id="UP000800038">
    <property type="component" value="Unassembled WGS sequence"/>
</dbReference>
<evidence type="ECO:0000313" key="2">
    <source>
        <dbReference type="EMBL" id="KAF1942816.1"/>
    </source>
</evidence>
<evidence type="ECO:0000256" key="1">
    <source>
        <dbReference type="SAM" id="MobiDB-lite"/>
    </source>
</evidence>
<feature type="compositionally biased region" description="Low complexity" evidence="1">
    <location>
        <begin position="51"/>
        <end position="62"/>
    </location>
</feature>
<accession>A0A6A5SW74</accession>
<keyword evidence="3" id="KW-1185">Reference proteome</keyword>
<sequence>MEGAVAVSRKWGSRRRYCRGWSRRERSRELGSAAWDEAGSLTRAEMRRRLSPSSAPNSTTAAYLPDAGSCTENNRVCAYDGFDELRREQLKLRSSALTAMVRLAATRARQGASLWATDLQIVLAEWLARPPGHSLHAAHSKGEWVHQRFVQSKPFPHR</sequence>
<reference evidence="2" key="1">
    <citation type="journal article" date="2020" name="Stud. Mycol.">
        <title>101 Dothideomycetes genomes: a test case for predicting lifestyles and emergence of pathogens.</title>
        <authorList>
            <person name="Haridas S."/>
            <person name="Albert R."/>
            <person name="Binder M."/>
            <person name="Bloem J."/>
            <person name="Labutti K."/>
            <person name="Salamov A."/>
            <person name="Andreopoulos B."/>
            <person name="Baker S."/>
            <person name="Barry K."/>
            <person name="Bills G."/>
            <person name="Bluhm B."/>
            <person name="Cannon C."/>
            <person name="Castanera R."/>
            <person name="Culley D."/>
            <person name="Daum C."/>
            <person name="Ezra D."/>
            <person name="Gonzalez J."/>
            <person name="Henrissat B."/>
            <person name="Kuo A."/>
            <person name="Liang C."/>
            <person name="Lipzen A."/>
            <person name="Lutzoni F."/>
            <person name="Magnuson J."/>
            <person name="Mondo S."/>
            <person name="Nolan M."/>
            <person name="Ohm R."/>
            <person name="Pangilinan J."/>
            <person name="Park H.-J."/>
            <person name="Ramirez L."/>
            <person name="Alfaro M."/>
            <person name="Sun H."/>
            <person name="Tritt A."/>
            <person name="Yoshinaga Y."/>
            <person name="Zwiers L.-H."/>
            <person name="Turgeon B."/>
            <person name="Goodwin S."/>
            <person name="Spatafora J."/>
            <person name="Crous P."/>
            <person name="Grigoriev I."/>
        </authorList>
    </citation>
    <scope>NUCLEOTIDE SEQUENCE</scope>
    <source>
        <strain evidence="2">CBS 161.51</strain>
    </source>
</reference>
<name>A0A6A5SW74_9PLEO</name>
<gene>
    <name evidence="2" type="ORF">EJ02DRAFT_157351</name>
</gene>
<evidence type="ECO:0000313" key="3">
    <source>
        <dbReference type="Proteomes" id="UP000800038"/>
    </source>
</evidence>
<organism evidence="2 3">
    <name type="scientific">Clathrospora elynae</name>
    <dbReference type="NCBI Taxonomy" id="706981"/>
    <lineage>
        <taxon>Eukaryota</taxon>
        <taxon>Fungi</taxon>
        <taxon>Dikarya</taxon>
        <taxon>Ascomycota</taxon>
        <taxon>Pezizomycotina</taxon>
        <taxon>Dothideomycetes</taxon>
        <taxon>Pleosporomycetidae</taxon>
        <taxon>Pleosporales</taxon>
        <taxon>Diademaceae</taxon>
        <taxon>Clathrospora</taxon>
    </lineage>
</organism>
<feature type="region of interest" description="Disordered" evidence="1">
    <location>
        <begin position="47"/>
        <end position="68"/>
    </location>
</feature>
<proteinExistence type="predicted"/>
<protein>
    <submittedName>
        <fullName evidence="2">Uncharacterized protein</fullName>
    </submittedName>
</protein>
<dbReference type="EMBL" id="ML976031">
    <property type="protein sequence ID" value="KAF1942816.1"/>
    <property type="molecule type" value="Genomic_DNA"/>
</dbReference>
<dbReference type="AlphaFoldDB" id="A0A6A5SW74"/>